<proteinExistence type="predicted"/>
<name>A0A2M6WL92_9BACT</name>
<comment type="caution">
    <text evidence="1">The sequence shown here is derived from an EMBL/GenBank/DDBJ whole genome shotgun (WGS) entry which is preliminary data.</text>
</comment>
<dbReference type="Proteomes" id="UP000229335">
    <property type="component" value="Unassembled WGS sequence"/>
</dbReference>
<organism evidence="1 2">
    <name type="scientific">Candidatus Falkowbacteria bacterium CG10_big_fil_rev_8_21_14_0_10_43_11</name>
    <dbReference type="NCBI Taxonomy" id="1974568"/>
    <lineage>
        <taxon>Bacteria</taxon>
        <taxon>Candidatus Falkowiibacteriota</taxon>
    </lineage>
</organism>
<gene>
    <name evidence="1" type="ORF">COU00_03780</name>
</gene>
<feature type="non-terminal residue" evidence="1">
    <location>
        <position position="1"/>
    </location>
</feature>
<dbReference type="EMBL" id="PFAS01000067">
    <property type="protein sequence ID" value="PIT93542.1"/>
    <property type="molecule type" value="Genomic_DNA"/>
</dbReference>
<sequence>NCEKGVKAMEAIRVFYCSECNTPLEIKPNDDRYCNNCKYAPSMEDTFIKMECPNDRAELERSGDQWKCPQCKAIYD</sequence>
<evidence type="ECO:0000313" key="1">
    <source>
        <dbReference type="EMBL" id="PIT93542.1"/>
    </source>
</evidence>
<reference evidence="2" key="1">
    <citation type="submission" date="2017-09" db="EMBL/GenBank/DDBJ databases">
        <title>Depth-based differentiation of microbial function through sediment-hosted aquifers and enrichment of novel symbionts in the deep terrestrial subsurface.</title>
        <authorList>
            <person name="Probst A.J."/>
            <person name="Ladd B."/>
            <person name="Jarett J.K."/>
            <person name="Geller-Mcgrath D.E."/>
            <person name="Sieber C.M.K."/>
            <person name="Emerson J.B."/>
            <person name="Anantharaman K."/>
            <person name="Thomas B.C."/>
            <person name="Malmstrom R."/>
            <person name="Stieglmeier M."/>
            <person name="Klingl A."/>
            <person name="Woyke T."/>
            <person name="Ryan C.M."/>
            <person name="Banfield J.F."/>
        </authorList>
    </citation>
    <scope>NUCLEOTIDE SEQUENCE [LARGE SCALE GENOMIC DNA]</scope>
</reference>
<dbReference type="AlphaFoldDB" id="A0A2M6WL92"/>
<accession>A0A2M6WL92</accession>
<protein>
    <submittedName>
        <fullName evidence="1">Uncharacterized protein</fullName>
    </submittedName>
</protein>
<evidence type="ECO:0000313" key="2">
    <source>
        <dbReference type="Proteomes" id="UP000229335"/>
    </source>
</evidence>